<organism evidence="1 2">
    <name type="scientific">Evansella caseinilytica</name>
    <dbReference type="NCBI Taxonomy" id="1503961"/>
    <lineage>
        <taxon>Bacteria</taxon>
        <taxon>Bacillati</taxon>
        <taxon>Bacillota</taxon>
        <taxon>Bacilli</taxon>
        <taxon>Bacillales</taxon>
        <taxon>Bacillaceae</taxon>
        <taxon>Evansella</taxon>
    </lineage>
</organism>
<reference evidence="2" key="1">
    <citation type="submission" date="2016-10" db="EMBL/GenBank/DDBJ databases">
        <authorList>
            <person name="Varghese N."/>
            <person name="Submissions S."/>
        </authorList>
    </citation>
    <scope>NUCLEOTIDE SEQUENCE [LARGE SCALE GENOMIC DNA]</scope>
    <source>
        <strain evidence="2">SP</strain>
    </source>
</reference>
<gene>
    <name evidence="1" type="ORF">SAMN05421736_102329</name>
</gene>
<protein>
    <submittedName>
        <fullName evidence="1">Uncharacterized protein</fullName>
    </submittedName>
</protein>
<proteinExistence type="predicted"/>
<name>A0A1H3L1M5_9BACI</name>
<evidence type="ECO:0000313" key="1">
    <source>
        <dbReference type="EMBL" id="SDY58301.1"/>
    </source>
</evidence>
<dbReference type="EMBL" id="FNPI01000002">
    <property type="protein sequence ID" value="SDY58301.1"/>
    <property type="molecule type" value="Genomic_DNA"/>
</dbReference>
<dbReference type="AlphaFoldDB" id="A0A1H3L1M5"/>
<accession>A0A1H3L1M5</accession>
<sequence>MHREKRWFFIAGTEEKEGTVAAFLDDLLFQKAADCPKTCIIAIIEERLAAIGLLVQAWPLPTGSKYCFV</sequence>
<evidence type="ECO:0000313" key="2">
    <source>
        <dbReference type="Proteomes" id="UP000198935"/>
    </source>
</evidence>
<dbReference type="Proteomes" id="UP000198935">
    <property type="component" value="Unassembled WGS sequence"/>
</dbReference>
<keyword evidence="2" id="KW-1185">Reference proteome</keyword>